<keyword evidence="1 4" id="KW-0805">Transcription regulation</keyword>
<organism evidence="6 7">
    <name type="scientific">Sphenostylis stenocarpa</name>
    <dbReference type="NCBI Taxonomy" id="92480"/>
    <lineage>
        <taxon>Eukaryota</taxon>
        <taxon>Viridiplantae</taxon>
        <taxon>Streptophyta</taxon>
        <taxon>Embryophyta</taxon>
        <taxon>Tracheophyta</taxon>
        <taxon>Spermatophyta</taxon>
        <taxon>Magnoliopsida</taxon>
        <taxon>eudicotyledons</taxon>
        <taxon>Gunneridae</taxon>
        <taxon>Pentapetalae</taxon>
        <taxon>rosids</taxon>
        <taxon>fabids</taxon>
        <taxon>Fabales</taxon>
        <taxon>Fabaceae</taxon>
        <taxon>Papilionoideae</taxon>
        <taxon>50 kb inversion clade</taxon>
        <taxon>NPAAA clade</taxon>
        <taxon>indigoferoid/millettioid clade</taxon>
        <taxon>Phaseoleae</taxon>
        <taxon>Sphenostylis</taxon>
    </lineage>
</organism>
<reference evidence="6" key="1">
    <citation type="submission" date="2023-10" db="EMBL/GenBank/DDBJ databases">
        <authorList>
            <person name="Domelevo Entfellner J.-B."/>
        </authorList>
    </citation>
    <scope>NUCLEOTIDE SEQUENCE</scope>
</reference>
<dbReference type="PANTHER" id="PTHR11514:SF43">
    <property type="entry name" value="TRANSCRIPTION FACTOR MYC2"/>
    <property type="match status" value="1"/>
</dbReference>
<evidence type="ECO:0000313" key="7">
    <source>
        <dbReference type="Proteomes" id="UP001189624"/>
    </source>
</evidence>
<proteinExistence type="predicted"/>
<keyword evidence="3 4" id="KW-0539">Nucleus</keyword>
<evidence type="ECO:0000256" key="3">
    <source>
        <dbReference type="ARBA" id="ARBA00023242"/>
    </source>
</evidence>
<comment type="subcellular location">
    <subcellularLocation>
        <location evidence="4">Nucleus</location>
    </subcellularLocation>
</comment>
<dbReference type="Proteomes" id="UP001189624">
    <property type="component" value="Chromosome 8"/>
</dbReference>
<dbReference type="AlphaFoldDB" id="A0AA86T9K8"/>
<keyword evidence="7" id="KW-1185">Reference proteome</keyword>
<dbReference type="GO" id="GO:0003700">
    <property type="term" value="F:DNA-binding transcription factor activity"/>
    <property type="evidence" value="ECO:0007669"/>
    <property type="project" value="InterPro"/>
</dbReference>
<dbReference type="InterPro" id="IPR045084">
    <property type="entry name" value="AIB/MYC-like"/>
</dbReference>
<keyword evidence="2 4" id="KW-0804">Transcription</keyword>
<gene>
    <name evidence="6" type="ORF">AYBTSS11_LOCUS24105</name>
</gene>
<evidence type="ECO:0000256" key="2">
    <source>
        <dbReference type="ARBA" id="ARBA00023163"/>
    </source>
</evidence>
<protein>
    <recommendedName>
        <fullName evidence="4">Transcription factor</fullName>
        <shortName evidence="4">bHLH transcription factor</shortName>
    </recommendedName>
    <alternativeName>
        <fullName evidence="4">Basic helix-loop-helix protein</fullName>
    </alternativeName>
</protein>
<dbReference type="GO" id="GO:0005634">
    <property type="term" value="C:nucleus"/>
    <property type="evidence" value="ECO:0007669"/>
    <property type="project" value="UniProtKB-SubCell"/>
</dbReference>
<name>A0AA86T9K8_9FABA</name>
<dbReference type="Pfam" id="PF14215">
    <property type="entry name" value="bHLH-MYC_N"/>
    <property type="match status" value="1"/>
</dbReference>
<feature type="domain" description="Transcription factor MYC/MYB N-terminal" evidence="5">
    <location>
        <begin position="10"/>
        <end position="159"/>
    </location>
</feature>
<dbReference type="PANTHER" id="PTHR11514">
    <property type="entry name" value="MYC"/>
    <property type="match status" value="1"/>
</dbReference>
<evidence type="ECO:0000259" key="5">
    <source>
        <dbReference type="Pfam" id="PF14215"/>
    </source>
</evidence>
<sequence>MSRDGNGDVRECLKNLIHGSTLEWSHAILWQRFHNEPVLKFVEGYYRGTGKQKEIRILGSSVTVTEQVIDAESEWFFKISMSQSIDLEDLPGHAYIYLNPIWIDGSALGEWGRWERSKWGHDFGIRTFFCIRLEDERVLELASTHIILFNPLRMSQIRQLIDPIGTPWSRCSRPEALYERGQMEIEIDGNKNLSKLSRGKEKISNSKRPWSLLTESSERTFSCSHDYSGPS</sequence>
<dbReference type="Gramene" id="rna-AYBTSS11_LOCUS24105">
    <property type="protein sequence ID" value="CAJ1972091.1"/>
    <property type="gene ID" value="gene-AYBTSS11_LOCUS24105"/>
</dbReference>
<accession>A0AA86T9K8</accession>
<dbReference type="EMBL" id="OY731405">
    <property type="protein sequence ID" value="CAJ1972091.1"/>
    <property type="molecule type" value="Genomic_DNA"/>
</dbReference>
<dbReference type="GO" id="GO:0000976">
    <property type="term" value="F:transcription cis-regulatory region binding"/>
    <property type="evidence" value="ECO:0007669"/>
    <property type="project" value="TreeGrafter"/>
</dbReference>
<evidence type="ECO:0000313" key="6">
    <source>
        <dbReference type="EMBL" id="CAJ1972091.1"/>
    </source>
</evidence>
<dbReference type="InterPro" id="IPR025610">
    <property type="entry name" value="MYC/MYB_N"/>
</dbReference>
<evidence type="ECO:0000256" key="1">
    <source>
        <dbReference type="ARBA" id="ARBA00023015"/>
    </source>
</evidence>
<evidence type="ECO:0000256" key="4">
    <source>
        <dbReference type="RuleBase" id="RU369104"/>
    </source>
</evidence>